<comment type="function">
    <text evidence="1 15">Converts 2,5-diamino-6-(ribosylamino)-4(3h)-pyrimidinone 5'-phosphate into 5-amino-6-(ribosylamino)-2,4(1h,3h)-pyrimidinedione 5'-phosphate.</text>
</comment>
<evidence type="ECO:0000259" key="19">
    <source>
        <dbReference type="PROSITE" id="PS51747"/>
    </source>
</evidence>
<evidence type="ECO:0000313" key="20">
    <source>
        <dbReference type="EMBL" id="BCK00576.1"/>
    </source>
</evidence>
<dbReference type="NCBIfam" id="TIGR00326">
    <property type="entry name" value="eubact_ribD"/>
    <property type="match status" value="1"/>
</dbReference>
<comment type="catalytic activity">
    <reaction evidence="13 15">
        <text>5-amino-6-(5-phospho-D-ribitylamino)uracil + NADP(+) = 5-amino-6-(5-phospho-D-ribosylamino)uracil + NADPH + H(+)</text>
        <dbReference type="Rhea" id="RHEA:17845"/>
        <dbReference type="ChEBI" id="CHEBI:15378"/>
        <dbReference type="ChEBI" id="CHEBI:57783"/>
        <dbReference type="ChEBI" id="CHEBI:58349"/>
        <dbReference type="ChEBI" id="CHEBI:58421"/>
        <dbReference type="ChEBI" id="CHEBI:58453"/>
        <dbReference type="EC" id="1.1.1.193"/>
    </reaction>
</comment>
<reference evidence="20 21" key="2">
    <citation type="submission" date="2020-08" db="EMBL/GenBank/DDBJ databases">
        <authorList>
            <person name="Ueki A."/>
            <person name="Tonouchi A."/>
        </authorList>
    </citation>
    <scope>NUCLEOTIDE SEQUENCE [LARGE SCALE GENOMIC DNA]</scope>
    <source>
        <strain evidence="20 21">CTTW</strain>
    </source>
</reference>
<dbReference type="EC" id="3.5.4.26" evidence="15"/>
<dbReference type="GO" id="GO:0008703">
    <property type="term" value="F:5-amino-6-(5-phosphoribosylamino)uracil reductase activity"/>
    <property type="evidence" value="ECO:0007669"/>
    <property type="project" value="UniProtKB-EC"/>
</dbReference>
<comment type="similarity">
    <text evidence="5 15">In the C-terminal section; belongs to the HTP reductase family.</text>
</comment>
<dbReference type="Pfam" id="PF01872">
    <property type="entry name" value="RibD_C"/>
    <property type="match status" value="1"/>
</dbReference>
<dbReference type="SUPFAM" id="SSF53597">
    <property type="entry name" value="Dihydrofolate reductase-like"/>
    <property type="match status" value="1"/>
</dbReference>
<comment type="pathway">
    <text evidence="3 15">Cofactor biosynthesis; riboflavin biosynthesis; 5-amino-6-(D-ribitylamino)uracil from GTP: step 3/4.</text>
</comment>
<keyword evidence="10 15" id="KW-0521">NADP</keyword>
<keyword evidence="6 15" id="KW-0686">Riboflavin biosynthesis</keyword>
<dbReference type="PANTHER" id="PTHR38011:SF7">
    <property type="entry name" value="2,5-DIAMINO-6-RIBOSYLAMINO-4(3H)-PYRIMIDINONE 5'-PHOSPHATE REDUCTASE"/>
    <property type="match status" value="1"/>
</dbReference>
<dbReference type="PIRSF" id="PIRSF006769">
    <property type="entry name" value="RibD"/>
    <property type="match status" value="1"/>
</dbReference>
<feature type="binding site" evidence="17">
    <location>
        <position position="154"/>
    </location>
    <ligand>
        <name>NADP(+)</name>
        <dbReference type="ChEBI" id="CHEBI:58349"/>
    </ligand>
</feature>
<dbReference type="InterPro" id="IPR002125">
    <property type="entry name" value="CMP_dCMP_dom"/>
</dbReference>
<dbReference type="EC" id="1.1.1.193" evidence="15"/>
<evidence type="ECO:0000256" key="12">
    <source>
        <dbReference type="ARBA" id="ARBA00023268"/>
    </source>
</evidence>
<feature type="binding site" evidence="17">
    <location>
        <position position="207"/>
    </location>
    <ligand>
        <name>substrate</name>
    </ligand>
</feature>
<evidence type="ECO:0000256" key="9">
    <source>
        <dbReference type="ARBA" id="ARBA00022833"/>
    </source>
</evidence>
<dbReference type="Gene3D" id="3.40.430.10">
    <property type="entry name" value="Dihydrofolate Reductase, subunit A"/>
    <property type="match status" value="1"/>
</dbReference>
<feature type="binding site" evidence="17">
    <location>
        <position position="204"/>
    </location>
    <ligand>
        <name>substrate</name>
    </ligand>
</feature>
<dbReference type="CDD" id="cd01284">
    <property type="entry name" value="Riboflavin_deaminase-reductase"/>
    <property type="match status" value="1"/>
</dbReference>
<evidence type="ECO:0000256" key="8">
    <source>
        <dbReference type="ARBA" id="ARBA00022801"/>
    </source>
</evidence>
<evidence type="ECO:0000256" key="1">
    <source>
        <dbReference type="ARBA" id="ARBA00002151"/>
    </source>
</evidence>
<evidence type="ECO:0000256" key="16">
    <source>
        <dbReference type="PIRSR" id="PIRSR006769-1"/>
    </source>
</evidence>
<dbReference type="KEGG" id="acht:bsdcttw_36160"/>
<dbReference type="UniPathway" id="UPA00275">
    <property type="reaction ID" value="UER00401"/>
</dbReference>
<feature type="binding site" evidence="17">
    <location>
        <position position="168"/>
    </location>
    <ligand>
        <name>substrate</name>
    </ligand>
</feature>
<gene>
    <name evidence="20" type="primary">ribG</name>
    <name evidence="20" type="ORF">bsdcttw_36160</name>
</gene>
<dbReference type="InterPro" id="IPR050765">
    <property type="entry name" value="Riboflavin_Biosynth_HTPR"/>
</dbReference>
<feature type="binding site" evidence="17">
    <location>
        <position position="196"/>
    </location>
    <ligand>
        <name>NADP(+)</name>
        <dbReference type="ChEBI" id="CHEBI:58349"/>
    </ligand>
</feature>
<evidence type="ECO:0000256" key="14">
    <source>
        <dbReference type="ARBA" id="ARBA00049886"/>
    </source>
</evidence>
<evidence type="ECO:0000256" key="10">
    <source>
        <dbReference type="ARBA" id="ARBA00022857"/>
    </source>
</evidence>
<dbReference type="GO" id="GO:0009231">
    <property type="term" value="P:riboflavin biosynthetic process"/>
    <property type="evidence" value="ECO:0007669"/>
    <property type="project" value="UniProtKB-UniPathway"/>
</dbReference>
<evidence type="ECO:0000256" key="13">
    <source>
        <dbReference type="ARBA" id="ARBA00049861"/>
    </source>
</evidence>
<dbReference type="PROSITE" id="PS00903">
    <property type="entry name" value="CYT_DCMP_DEAMINASES_1"/>
    <property type="match status" value="1"/>
</dbReference>
<keyword evidence="8 15" id="KW-0378">Hydrolase</keyword>
<sequence>MSDEEYMNYALLLAEKGVGYVNPNPYVGAVIVKDGKIIGQGWHEKYGSWHAERNALADCLKSPEGGTLYVTLEPCCHHGKTPPCTDAILQSGIKKVVIGCLDPNPLIAGKGAALLRKAGLEVITGVSEDKCQKLNEVFFHYIQTHTPYVVMKYAMTMDGKIATASGDSKWITGSSARENVHRSRNKYSSIMVGVGTVITDNPSLTCRIPGGRNPIRIICDTDLNTPLDSTVITTAKEVRTIIATACTCSNRQKPYLTYGCEILLVNRYENYIDLKHLMTELAKRGIDSILLEGGSALNFSALKSRIVNKVQGYIAPKLFGGEQSKSPIGGTGIQEVTNCFTLKNRTLTWFDEDVLVEGEVDYTCLQE</sequence>
<dbReference type="InterPro" id="IPR016192">
    <property type="entry name" value="APOBEC/CMP_deaminase_Zn-bd"/>
</dbReference>
<organism evidence="20 21">
    <name type="scientific">Anaerocolumna chitinilytica</name>
    <dbReference type="NCBI Taxonomy" id="1727145"/>
    <lineage>
        <taxon>Bacteria</taxon>
        <taxon>Bacillati</taxon>
        <taxon>Bacillota</taxon>
        <taxon>Clostridia</taxon>
        <taxon>Lachnospirales</taxon>
        <taxon>Lachnospiraceae</taxon>
        <taxon>Anaerocolumna</taxon>
    </lineage>
</organism>
<evidence type="ECO:0000313" key="21">
    <source>
        <dbReference type="Proteomes" id="UP000515703"/>
    </source>
</evidence>
<feature type="binding site" evidence="17">
    <location>
        <position position="170"/>
    </location>
    <ligand>
        <name>NADP(+)</name>
        <dbReference type="ChEBI" id="CHEBI:58349"/>
    </ligand>
</feature>
<feature type="binding site" evidence="18">
    <location>
        <position position="84"/>
    </location>
    <ligand>
        <name>Zn(2+)</name>
        <dbReference type="ChEBI" id="CHEBI:29105"/>
        <note>catalytic</note>
    </ligand>
</feature>
<keyword evidence="7 15" id="KW-0479">Metal-binding</keyword>
<comment type="similarity">
    <text evidence="4 15">In the N-terminal section; belongs to the cytidine and deoxycytidylate deaminase family.</text>
</comment>
<dbReference type="EMBL" id="AP023368">
    <property type="protein sequence ID" value="BCK00576.1"/>
    <property type="molecule type" value="Genomic_DNA"/>
</dbReference>
<evidence type="ECO:0000256" key="4">
    <source>
        <dbReference type="ARBA" id="ARBA00005259"/>
    </source>
</evidence>
<feature type="binding site" evidence="17">
    <location>
        <position position="184"/>
    </location>
    <ligand>
        <name>substrate</name>
    </ligand>
</feature>
<dbReference type="GO" id="GO:0008270">
    <property type="term" value="F:zinc ion binding"/>
    <property type="evidence" value="ECO:0007669"/>
    <property type="project" value="InterPro"/>
</dbReference>
<dbReference type="InterPro" id="IPR002734">
    <property type="entry name" value="RibDG_C"/>
</dbReference>
<dbReference type="InterPro" id="IPR004794">
    <property type="entry name" value="Eubact_RibD"/>
</dbReference>
<comment type="pathway">
    <text evidence="2 15">Cofactor biosynthesis; riboflavin biosynthesis; 5-amino-6-(D-ribitylamino)uracil from GTP: step 2/4.</text>
</comment>
<accession>A0A7I8DU42</accession>
<dbReference type="PROSITE" id="PS51747">
    <property type="entry name" value="CYT_DCMP_DEAMINASES_2"/>
    <property type="match status" value="1"/>
</dbReference>
<evidence type="ECO:0000256" key="2">
    <source>
        <dbReference type="ARBA" id="ARBA00004882"/>
    </source>
</evidence>
<evidence type="ECO:0000256" key="3">
    <source>
        <dbReference type="ARBA" id="ARBA00004910"/>
    </source>
</evidence>
<keyword evidence="12" id="KW-0511">Multifunctional enzyme</keyword>
<feature type="binding site" evidence="17">
    <location>
        <position position="221"/>
    </location>
    <ligand>
        <name>NADP(+)</name>
        <dbReference type="ChEBI" id="CHEBI:58349"/>
    </ligand>
</feature>
<dbReference type="InterPro" id="IPR011549">
    <property type="entry name" value="RibD_C"/>
</dbReference>
<evidence type="ECO:0000256" key="15">
    <source>
        <dbReference type="PIRNR" id="PIRNR006769"/>
    </source>
</evidence>
<dbReference type="Gene3D" id="3.40.140.10">
    <property type="entry name" value="Cytidine Deaminase, domain 2"/>
    <property type="match status" value="1"/>
</dbReference>
<proteinExistence type="inferred from homology"/>
<feature type="active site" description="Proton donor" evidence="16">
    <location>
        <position position="52"/>
    </location>
</feature>
<feature type="binding site" evidence="17">
    <location>
        <begin position="294"/>
        <end position="300"/>
    </location>
    <ligand>
        <name>NADP(+)</name>
        <dbReference type="ChEBI" id="CHEBI:58349"/>
    </ligand>
</feature>
<dbReference type="RefSeq" id="WP_185256234.1">
    <property type="nucleotide sequence ID" value="NZ_AP023368.1"/>
</dbReference>
<evidence type="ECO:0000256" key="17">
    <source>
        <dbReference type="PIRSR" id="PIRSR006769-2"/>
    </source>
</evidence>
<keyword evidence="21" id="KW-1185">Reference proteome</keyword>
<comment type="catalytic activity">
    <reaction evidence="14 15">
        <text>2,5-diamino-6-hydroxy-4-(5-phosphoribosylamino)-pyrimidine + H2O + H(+) = 5-amino-6-(5-phospho-D-ribosylamino)uracil + NH4(+)</text>
        <dbReference type="Rhea" id="RHEA:21868"/>
        <dbReference type="ChEBI" id="CHEBI:15377"/>
        <dbReference type="ChEBI" id="CHEBI:15378"/>
        <dbReference type="ChEBI" id="CHEBI:28938"/>
        <dbReference type="ChEBI" id="CHEBI:58453"/>
        <dbReference type="ChEBI" id="CHEBI:58614"/>
        <dbReference type="EC" id="3.5.4.26"/>
    </reaction>
</comment>
<keyword evidence="9 15" id="KW-0862">Zinc</keyword>
<dbReference type="InterPro" id="IPR016193">
    <property type="entry name" value="Cytidine_deaminase-like"/>
</dbReference>
<feature type="binding site" evidence="18">
    <location>
        <position position="50"/>
    </location>
    <ligand>
        <name>Zn(2+)</name>
        <dbReference type="ChEBI" id="CHEBI:29105"/>
        <note>catalytic</note>
    </ligand>
</feature>
<dbReference type="FunFam" id="3.40.140.10:FF:000025">
    <property type="entry name" value="Riboflavin biosynthesis protein RibD"/>
    <property type="match status" value="1"/>
</dbReference>
<name>A0A7I8DU42_9FIRM</name>
<evidence type="ECO:0000256" key="11">
    <source>
        <dbReference type="ARBA" id="ARBA00023002"/>
    </source>
</evidence>
<keyword evidence="11 15" id="KW-0560">Oxidoreductase</keyword>
<evidence type="ECO:0000256" key="7">
    <source>
        <dbReference type="ARBA" id="ARBA00022723"/>
    </source>
</evidence>
<dbReference type="Pfam" id="PF00383">
    <property type="entry name" value="dCMP_cyt_deam_1"/>
    <property type="match status" value="1"/>
</dbReference>
<dbReference type="NCBIfam" id="TIGR00227">
    <property type="entry name" value="ribD_Cterm"/>
    <property type="match status" value="1"/>
</dbReference>
<dbReference type="AlphaFoldDB" id="A0A7I8DU42"/>
<dbReference type="Proteomes" id="UP000515703">
    <property type="component" value="Chromosome"/>
</dbReference>
<dbReference type="PANTHER" id="PTHR38011">
    <property type="entry name" value="DIHYDROFOLATE REDUCTASE FAMILY PROTEIN (AFU_ORTHOLOGUE AFUA_8G06820)"/>
    <property type="match status" value="1"/>
</dbReference>
<evidence type="ECO:0000256" key="6">
    <source>
        <dbReference type="ARBA" id="ARBA00022619"/>
    </source>
</evidence>
<dbReference type="InterPro" id="IPR024072">
    <property type="entry name" value="DHFR-like_dom_sf"/>
</dbReference>
<dbReference type="GO" id="GO:0050661">
    <property type="term" value="F:NADP binding"/>
    <property type="evidence" value="ECO:0007669"/>
    <property type="project" value="InterPro"/>
</dbReference>
<feature type="domain" description="CMP/dCMP-type deaminase" evidence="19">
    <location>
        <begin position="1"/>
        <end position="123"/>
    </location>
</feature>
<comment type="cofactor">
    <cofactor evidence="15 18">
        <name>Zn(2+)</name>
        <dbReference type="ChEBI" id="CHEBI:29105"/>
    </cofactor>
    <text evidence="15 18">Binds 1 zinc ion.</text>
</comment>
<evidence type="ECO:0000256" key="18">
    <source>
        <dbReference type="PIRSR" id="PIRSR006769-3"/>
    </source>
</evidence>
<feature type="binding site" evidence="17">
    <location>
        <position position="292"/>
    </location>
    <ligand>
        <name>substrate</name>
    </ligand>
</feature>
<reference evidence="20 21" key="1">
    <citation type="submission" date="2020-08" db="EMBL/GenBank/DDBJ databases">
        <title>Draft genome sequencing of an Anaerocolumna strain isolated from anoxic soil subjected to BSD treatment.</title>
        <authorList>
            <person name="Uek A."/>
            <person name="Tonouchi A."/>
        </authorList>
    </citation>
    <scope>NUCLEOTIDE SEQUENCE [LARGE SCALE GENOMIC DNA]</scope>
    <source>
        <strain evidence="20 21">CTTW</strain>
    </source>
</reference>
<feature type="binding site" evidence="18">
    <location>
        <position position="75"/>
    </location>
    <ligand>
        <name>Zn(2+)</name>
        <dbReference type="ChEBI" id="CHEBI:29105"/>
        <note>catalytic</note>
    </ligand>
</feature>
<protein>
    <recommendedName>
        <fullName evidence="15">Riboflavin biosynthesis protein RibD</fullName>
    </recommendedName>
    <domain>
        <recommendedName>
            <fullName evidence="15">Diaminohydroxyphosphoribosylaminopyrimidine deaminase</fullName>
            <shortName evidence="15">DRAP deaminase</shortName>
            <ecNumber evidence="15">3.5.4.26</ecNumber>
        </recommendedName>
        <alternativeName>
            <fullName evidence="15">Riboflavin-specific deaminase</fullName>
        </alternativeName>
    </domain>
    <domain>
        <recommendedName>
            <fullName evidence="15">5-amino-6-(5-phosphoribosylamino)uracil reductase</fullName>
            <ecNumber evidence="15">1.1.1.193</ecNumber>
        </recommendedName>
        <alternativeName>
            <fullName evidence="15">HTP reductase</fullName>
        </alternativeName>
    </domain>
</protein>
<dbReference type="SUPFAM" id="SSF53927">
    <property type="entry name" value="Cytidine deaminase-like"/>
    <property type="match status" value="1"/>
</dbReference>
<feature type="binding site" evidence="17">
    <location>
        <position position="200"/>
    </location>
    <ligand>
        <name>NADP(+)</name>
        <dbReference type="ChEBI" id="CHEBI:58349"/>
    </ligand>
</feature>
<evidence type="ECO:0000256" key="5">
    <source>
        <dbReference type="ARBA" id="ARBA00007417"/>
    </source>
</evidence>
<dbReference type="GO" id="GO:0008835">
    <property type="term" value="F:diaminohydroxyphosphoribosylaminopyrimidine deaminase activity"/>
    <property type="evidence" value="ECO:0007669"/>
    <property type="project" value="UniProtKB-EC"/>
</dbReference>